<dbReference type="RefSeq" id="WP_151622893.1">
    <property type="nucleotide sequence ID" value="NZ_CP043028.1"/>
</dbReference>
<gene>
    <name evidence="4" type="ORF">FXF36_05780</name>
</gene>
<name>A0A5P6VPL7_PSEXY</name>
<evidence type="ECO:0000259" key="2">
    <source>
        <dbReference type="Pfam" id="PF02368"/>
    </source>
</evidence>
<protein>
    <submittedName>
        <fullName evidence="4">Uncharacterized protein</fullName>
    </submittedName>
</protein>
<proteinExistence type="predicted"/>
<feature type="region of interest" description="Disordered" evidence="1">
    <location>
        <begin position="255"/>
        <end position="335"/>
    </location>
</feature>
<evidence type="ECO:0000313" key="5">
    <source>
        <dbReference type="Proteomes" id="UP000327030"/>
    </source>
</evidence>
<dbReference type="InterPro" id="IPR008964">
    <property type="entry name" value="Invasin/intimin_cell_adhesion"/>
</dbReference>
<dbReference type="Pfam" id="PF02368">
    <property type="entry name" value="Big_2"/>
    <property type="match status" value="1"/>
</dbReference>
<feature type="compositionally biased region" description="Low complexity" evidence="1">
    <location>
        <begin position="261"/>
        <end position="324"/>
    </location>
</feature>
<feature type="domain" description="BIG2" evidence="2">
    <location>
        <begin position="340"/>
        <end position="405"/>
    </location>
</feature>
<evidence type="ECO:0000256" key="1">
    <source>
        <dbReference type="SAM" id="MobiDB-lite"/>
    </source>
</evidence>
<evidence type="ECO:0000313" key="4">
    <source>
        <dbReference type="EMBL" id="QFJ54400.1"/>
    </source>
</evidence>
<reference evidence="5" key="1">
    <citation type="submission" date="2019-08" db="EMBL/GenBank/DDBJ databases">
        <title>Complete Genome Sequence of the Polysaccharide-Degrading Rumen Bacterium Pseudobutyrivibrio xylanivorans MA3014.</title>
        <authorList>
            <person name="Palevich N."/>
            <person name="Maclean P.H."/>
            <person name="Kelly W.J."/>
            <person name="Leahy S.C."/>
            <person name="Rakonjac J."/>
            <person name="Attwood G.T."/>
        </authorList>
    </citation>
    <scope>NUCLEOTIDE SEQUENCE [LARGE SCALE GENOMIC DNA]</scope>
    <source>
        <strain evidence="5">MA3014</strain>
    </source>
</reference>
<dbReference type="SUPFAM" id="SSF49373">
    <property type="entry name" value="Invasin/intimin cell-adhesion fragments"/>
    <property type="match status" value="1"/>
</dbReference>
<dbReference type="KEGG" id="pxv:FXF36_05780"/>
<dbReference type="OrthoDB" id="384490at2"/>
<sequence length="414" mass="45487">MKKRFRVGRKIMVVVLAAVLCLPVILNPMEAEAAKKKGNSGAATYAVGDDVAFGFFDGTILSWTILTYDDTTKQALVVSRKPLNSRSVTAYRLAIDQMYRDKKTEAGYVRWSENYWRGWLNKTFYETCFNDAERAMILRTTLSETDAKNSIMNYYHDTSMDAYVVQGNKKNSLNMAIYNSQTTTKDYIFFLSSDEYTAHKDTMKNETKLIFPLRTNAYDDPTQGLFGNDTDKLIYRMYYYAGDSIRPAMNIQLGEPEATTDDSSSTTKSTTNSANSKISTSDTSKSTTNTASTSNTKATATATSATTSTATASTASNSKKYANNGTNTGDLTLPDDSEYTTSVGATAQVAIDLEYLNSTEKNYTITYKSSDASVFTVDSSGVITAVGKGSGTITARMKKSNGKTYTMSCRVDVN</sequence>
<dbReference type="InterPro" id="IPR046240">
    <property type="entry name" value="DUF6273"/>
</dbReference>
<organism evidence="4 5">
    <name type="scientific">Pseudobutyrivibrio xylanivorans</name>
    <dbReference type="NCBI Taxonomy" id="185007"/>
    <lineage>
        <taxon>Bacteria</taxon>
        <taxon>Bacillati</taxon>
        <taxon>Bacillota</taxon>
        <taxon>Clostridia</taxon>
        <taxon>Lachnospirales</taxon>
        <taxon>Lachnospiraceae</taxon>
        <taxon>Pseudobutyrivibrio</taxon>
    </lineage>
</organism>
<feature type="domain" description="DUF6273" evidence="3">
    <location>
        <begin position="102"/>
        <end position="252"/>
    </location>
</feature>
<dbReference type="Pfam" id="PF19789">
    <property type="entry name" value="DUF6273"/>
    <property type="match status" value="1"/>
</dbReference>
<dbReference type="Gene3D" id="2.60.40.1080">
    <property type="match status" value="1"/>
</dbReference>
<accession>A0A5P6VPL7</accession>
<dbReference type="EMBL" id="CP043028">
    <property type="protein sequence ID" value="QFJ54400.1"/>
    <property type="molecule type" value="Genomic_DNA"/>
</dbReference>
<dbReference type="Proteomes" id="UP000327030">
    <property type="component" value="Chromosome 1"/>
</dbReference>
<dbReference type="InterPro" id="IPR003343">
    <property type="entry name" value="Big_2"/>
</dbReference>
<evidence type="ECO:0000259" key="3">
    <source>
        <dbReference type="Pfam" id="PF19789"/>
    </source>
</evidence>
<dbReference type="AlphaFoldDB" id="A0A5P6VPL7"/>